<keyword evidence="5" id="KW-0598">Phosphotransferase system</keyword>
<dbReference type="Pfam" id="PF00359">
    <property type="entry name" value="PTS_EIIA_2"/>
    <property type="match status" value="1"/>
</dbReference>
<dbReference type="PANTHER" id="PTHR47738">
    <property type="entry name" value="PTS SYSTEM FRUCTOSE-LIKE EIIA COMPONENT-RELATED"/>
    <property type="match status" value="1"/>
</dbReference>
<dbReference type="InterPro" id="IPR016152">
    <property type="entry name" value="PTrfase/Anion_transptr"/>
</dbReference>
<name>A6VLW2_ACTSZ</name>
<dbReference type="PANTHER" id="PTHR47738:SF2">
    <property type="entry name" value="PTS SYSTEM FRUCTOSE-LIKE EIIA COMPONENT"/>
    <property type="match status" value="1"/>
</dbReference>
<dbReference type="OrthoDB" id="95460at2"/>
<keyword evidence="2" id="KW-0597">Phosphoprotein</keyword>
<evidence type="ECO:0000256" key="3">
    <source>
        <dbReference type="ARBA" id="ARBA00022597"/>
    </source>
</evidence>
<dbReference type="GO" id="GO:0009401">
    <property type="term" value="P:phosphoenolpyruvate-dependent sugar phosphotransferase system"/>
    <property type="evidence" value="ECO:0007669"/>
    <property type="project" value="UniProtKB-KW"/>
</dbReference>
<dbReference type="AlphaFoldDB" id="A6VLW2"/>
<evidence type="ECO:0000256" key="2">
    <source>
        <dbReference type="ARBA" id="ARBA00022553"/>
    </source>
</evidence>
<dbReference type="InterPro" id="IPR051541">
    <property type="entry name" value="PTS_SugarTrans_NitroReg"/>
</dbReference>
<organism evidence="7 8">
    <name type="scientific">Actinobacillus succinogenes (strain ATCC 55618 / DSM 22257 / CCUG 43843 / 130Z)</name>
    <dbReference type="NCBI Taxonomy" id="339671"/>
    <lineage>
        <taxon>Bacteria</taxon>
        <taxon>Pseudomonadati</taxon>
        <taxon>Pseudomonadota</taxon>
        <taxon>Gammaproteobacteria</taxon>
        <taxon>Pasteurellales</taxon>
        <taxon>Pasteurellaceae</taxon>
        <taxon>Actinobacillus</taxon>
    </lineage>
</organism>
<dbReference type="CDD" id="cd00211">
    <property type="entry name" value="PTS_IIA_fru"/>
    <property type="match status" value="1"/>
</dbReference>
<keyword evidence="4" id="KW-0808">Transferase</keyword>
<evidence type="ECO:0000256" key="5">
    <source>
        <dbReference type="ARBA" id="ARBA00022683"/>
    </source>
</evidence>
<feature type="domain" description="PTS EIIA type-2" evidence="6">
    <location>
        <begin position="4"/>
        <end position="146"/>
    </location>
</feature>
<dbReference type="EMBL" id="CP000746">
    <property type="protein sequence ID" value="ABR73959.1"/>
    <property type="molecule type" value="Genomic_DNA"/>
</dbReference>
<evidence type="ECO:0000313" key="8">
    <source>
        <dbReference type="Proteomes" id="UP000001114"/>
    </source>
</evidence>
<dbReference type="HOGENOM" id="CLU_072531_5_1_6"/>
<dbReference type="STRING" id="339671.Asuc_0585"/>
<evidence type="ECO:0000313" key="7">
    <source>
        <dbReference type="EMBL" id="ABR73959.1"/>
    </source>
</evidence>
<dbReference type="KEGG" id="asu:Asuc_0585"/>
<dbReference type="PROSITE" id="PS51094">
    <property type="entry name" value="PTS_EIIA_TYPE_2"/>
    <property type="match status" value="1"/>
</dbReference>
<reference evidence="8" key="1">
    <citation type="journal article" date="2010" name="BMC Genomics">
        <title>A genomic perspective on the potential of Actinobacillus succinogenes for industrial succinate production.</title>
        <authorList>
            <person name="McKinlay J.B."/>
            <person name="Laivenieks M."/>
            <person name="Schindler B.D."/>
            <person name="McKinlay A.A."/>
            <person name="Siddaramappa S."/>
            <person name="Challacombe J.F."/>
            <person name="Lowry S.R."/>
            <person name="Clum A."/>
            <person name="Lapidus A.L."/>
            <person name="Burkhart K.B."/>
            <person name="Harkins V."/>
            <person name="Vieille C."/>
        </authorList>
    </citation>
    <scope>NUCLEOTIDE SEQUENCE [LARGE SCALE GENOMIC DNA]</scope>
    <source>
        <strain evidence="8">ATCC 55618 / DSM 22257 / CCUG 43843 / 130Z</strain>
    </source>
</reference>
<dbReference type="RefSeq" id="WP_012072339.1">
    <property type="nucleotide sequence ID" value="NC_009655.1"/>
</dbReference>
<dbReference type="GO" id="GO:0016020">
    <property type="term" value="C:membrane"/>
    <property type="evidence" value="ECO:0007669"/>
    <property type="project" value="InterPro"/>
</dbReference>
<sequence length="148" mass="16865">MEKSIISEQLIILDLDADNKNTIIEAISQLAFEHGYISDLGQFIETVKQREEQFSTAIGYGIGMPHGKSNTVLSPFISFARLKIPFYWDEEELVKYVFLIGVPEADVVLHLKFISQLSKKLLDDDYRNALADFETTKQVEAHLSQIEI</sequence>
<dbReference type="InterPro" id="IPR002178">
    <property type="entry name" value="PTS_EIIA_type-2_dom"/>
</dbReference>
<proteinExistence type="predicted"/>
<accession>A6VLW2</accession>
<gene>
    <name evidence="7" type="ordered locus">Asuc_0585</name>
</gene>
<dbReference type="SUPFAM" id="SSF55804">
    <property type="entry name" value="Phoshotransferase/anion transport protein"/>
    <property type="match status" value="1"/>
</dbReference>
<protein>
    <submittedName>
        <fullName evidence="7">Putative PTS IIA-like nitrogen-regulatory protein PtsN</fullName>
    </submittedName>
</protein>
<dbReference type="GO" id="GO:0008982">
    <property type="term" value="F:protein-N(PI)-phosphohistidine-sugar phosphotransferase activity"/>
    <property type="evidence" value="ECO:0007669"/>
    <property type="project" value="InterPro"/>
</dbReference>
<keyword evidence="3" id="KW-0762">Sugar transport</keyword>
<dbReference type="eggNOG" id="COG1762">
    <property type="taxonomic scope" value="Bacteria"/>
</dbReference>
<dbReference type="Proteomes" id="UP000001114">
    <property type="component" value="Chromosome"/>
</dbReference>
<evidence type="ECO:0000256" key="4">
    <source>
        <dbReference type="ARBA" id="ARBA00022679"/>
    </source>
</evidence>
<dbReference type="InterPro" id="IPR004715">
    <property type="entry name" value="PTS_IIA_fruc"/>
</dbReference>
<evidence type="ECO:0000256" key="1">
    <source>
        <dbReference type="ARBA" id="ARBA00022448"/>
    </source>
</evidence>
<keyword evidence="1" id="KW-0813">Transport</keyword>
<evidence type="ECO:0000259" key="6">
    <source>
        <dbReference type="PROSITE" id="PS51094"/>
    </source>
</evidence>
<keyword evidence="8" id="KW-1185">Reference proteome</keyword>
<dbReference type="Gene3D" id="3.40.930.10">
    <property type="entry name" value="Mannitol-specific EII, Chain A"/>
    <property type="match status" value="1"/>
</dbReference>
<dbReference type="NCBIfam" id="TIGR00848">
    <property type="entry name" value="fruA"/>
    <property type="match status" value="1"/>
</dbReference>